<dbReference type="InterPro" id="IPR029787">
    <property type="entry name" value="Nucleotide_cyclase"/>
</dbReference>
<reference evidence="4" key="2">
    <citation type="submission" date="2021-08" db="EMBL/GenBank/DDBJ databases">
        <authorList>
            <person name="Tani A."/>
            <person name="Ola A."/>
            <person name="Ogura Y."/>
            <person name="Katsura K."/>
            <person name="Hayashi T."/>
        </authorList>
    </citation>
    <scope>NUCLEOTIDE SEQUENCE</scope>
    <source>
        <strain evidence="4">DSM 17168</strain>
    </source>
</reference>
<dbReference type="Proteomes" id="UP001055153">
    <property type="component" value="Unassembled WGS sequence"/>
</dbReference>
<dbReference type="SUPFAM" id="SSF55073">
    <property type="entry name" value="Nucleotide cyclase"/>
    <property type="match status" value="1"/>
</dbReference>
<feature type="domain" description="EAL" evidence="2">
    <location>
        <begin position="569"/>
        <end position="820"/>
    </location>
</feature>
<evidence type="ECO:0000313" key="4">
    <source>
        <dbReference type="EMBL" id="GJE03766.1"/>
    </source>
</evidence>
<protein>
    <recommendedName>
        <fullName evidence="6">Signaling protein</fullName>
    </recommendedName>
</protein>
<name>A0ABQ4SN85_9HYPH</name>
<gene>
    <name evidence="4" type="ORF">GMJLKIPL_5723</name>
</gene>
<organism evidence="4 5">
    <name type="scientific">Methylobacterium isbiliense</name>
    <dbReference type="NCBI Taxonomy" id="315478"/>
    <lineage>
        <taxon>Bacteria</taxon>
        <taxon>Pseudomonadati</taxon>
        <taxon>Pseudomonadota</taxon>
        <taxon>Alphaproteobacteria</taxon>
        <taxon>Hyphomicrobiales</taxon>
        <taxon>Methylobacteriaceae</taxon>
        <taxon>Methylobacterium</taxon>
    </lineage>
</organism>
<feature type="domain" description="GGDEF" evidence="3">
    <location>
        <begin position="427"/>
        <end position="560"/>
    </location>
</feature>
<proteinExistence type="predicted"/>
<dbReference type="SUPFAM" id="SSF55785">
    <property type="entry name" value="PYP-like sensor domain (PAS domain)"/>
    <property type="match status" value="1"/>
</dbReference>
<dbReference type="Pfam" id="PF00990">
    <property type="entry name" value="GGDEF"/>
    <property type="match status" value="1"/>
</dbReference>
<dbReference type="Pfam" id="PF00563">
    <property type="entry name" value="EAL"/>
    <property type="match status" value="1"/>
</dbReference>
<dbReference type="PANTHER" id="PTHR44757">
    <property type="entry name" value="DIGUANYLATE CYCLASE DGCP"/>
    <property type="match status" value="1"/>
</dbReference>
<dbReference type="NCBIfam" id="TIGR00229">
    <property type="entry name" value="sensory_box"/>
    <property type="match status" value="1"/>
</dbReference>
<dbReference type="InterPro" id="IPR001633">
    <property type="entry name" value="EAL_dom"/>
</dbReference>
<dbReference type="Gene3D" id="3.30.70.270">
    <property type="match status" value="1"/>
</dbReference>
<dbReference type="PROSITE" id="PS50883">
    <property type="entry name" value="EAL"/>
    <property type="match status" value="1"/>
</dbReference>
<reference evidence="4" key="1">
    <citation type="journal article" date="2021" name="Front. Microbiol.">
        <title>Comprehensive Comparative Genomics and Phenotyping of Methylobacterium Species.</title>
        <authorList>
            <person name="Alessa O."/>
            <person name="Ogura Y."/>
            <person name="Fujitani Y."/>
            <person name="Takami H."/>
            <person name="Hayashi T."/>
            <person name="Sahin N."/>
            <person name="Tani A."/>
        </authorList>
    </citation>
    <scope>NUCLEOTIDE SEQUENCE</scope>
    <source>
        <strain evidence="4">DSM 17168</strain>
    </source>
</reference>
<dbReference type="SUPFAM" id="SSF141868">
    <property type="entry name" value="EAL domain-like"/>
    <property type="match status" value="1"/>
</dbReference>
<sequence>MPSIVSPSAGLSALLRTWSAGQRDPEGLPSYEDVVLGSLGRDADGAALVTLHPGGKYALAWSGERFAAWLGQEAEVLSIDALPPGDVRALTQACAEAVITRRPVSARRNLVRTGVVETSEFVAYPLRNRAGETLVLLHTSGEIVAVSLVDAVFSATKQGMLALSAVRAEDDAVVDFEIVALNEAAASLMAKPAGALLWHRLGALVPDLEATDAPAQLREVLRTGERRAFEMAYRSRITDRDLFLRVEAGAVGDLLAVTLTDIGPIRQREASYRLLFESNPMPMWLHDRETHRILAVNEAAVSHYGFPQDEFLAMTLFELTAQEDEAALRQGVQLDCERLWRHRTASGALIEVSTYACAVTYADRPAVLVAALDVTERRRAEARIAYLAHHDALTDLPNRVLFTDRLAQALRHVASGRLRRADEGEPPGLAVLCIDLDGFKFVNDTLGHGGGDALLVAVGERLRGCVRTADDCVARLGGDEFAMLRPDLRAPEAAALAQWVVEILSAPYSIQGQEVVIGASVGVALAPSDADTPELLLRNADMALYRAKADGKRTCRFFEVGMDARLRARRQLEQDLRVAFQDGRLELHYQPVLDAVTGRVKGCEALLRWRHPARGAVSPAEFVPLAEEIGLIGPIGEWALRQACAEAVHWPPEVRVAVNLSPAQFRTQHDVVGSVSAALVRSGLAPTRLELEITETVLLADNEGNLATLHRLRALGVRIAMDDFGTGYSSLSYLRSFPFDKIKIDRSFVRDLGSDPQSLAIVEAVTRLASRLGIRTTAEGVETEHQAALLRAEGCDELQGFLFSPALPSAAVREFIRGRRERRGMYAADASVAAE</sequence>
<dbReference type="InterPro" id="IPR043128">
    <property type="entry name" value="Rev_trsase/Diguanyl_cyclase"/>
</dbReference>
<dbReference type="SMART" id="SM00052">
    <property type="entry name" value="EAL"/>
    <property type="match status" value="1"/>
</dbReference>
<accession>A0ABQ4SN85</accession>
<keyword evidence="5" id="KW-1185">Reference proteome</keyword>
<comment type="caution">
    <text evidence="4">The sequence shown here is derived from an EMBL/GenBank/DDBJ whole genome shotgun (WGS) entry which is preliminary data.</text>
</comment>
<dbReference type="NCBIfam" id="TIGR00254">
    <property type="entry name" value="GGDEF"/>
    <property type="match status" value="1"/>
</dbReference>
<dbReference type="PROSITE" id="PS50112">
    <property type="entry name" value="PAS"/>
    <property type="match status" value="1"/>
</dbReference>
<feature type="domain" description="PAS" evidence="1">
    <location>
        <begin position="268"/>
        <end position="333"/>
    </location>
</feature>
<dbReference type="SMART" id="SM00091">
    <property type="entry name" value="PAS"/>
    <property type="match status" value="2"/>
</dbReference>
<dbReference type="Gene3D" id="3.30.450.20">
    <property type="entry name" value="PAS domain"/>
    <property type="match status" value="2"/>
</dbReference>
<dbReference type="PANTHER" id="PTHR44757:SF2">
    <property type="entry name" value="BIOFILM ARCHITECTURE MAINTENANCE PROTEIN MBAA"/>
    <property type="match status" value="1"/>
</dbReference>
<evidence type="ECO:0000259" key="1">
    <source>
        <dbReference type="PROSITE" id="PS50112"/>
    </source>
</evidence>
<dbReference type="InterPro" id="IPR035919">
    <property type="entry name" value="EAL_sf"/>
</dbReference>
<dbReference type="EMBL" id="BPQQ01000089">
    <property type="protein sequence ID" value="GJE03766.1"/>
    <property type="molecule type" value="Genomic_DNA"/>
</dbReference>
<dbReference type="InterPro" id="IPR000160">
    <property type="entry name" value="GGDEF_dom"/>
</dbReference>
<dbReference type="Pfam" id="PF13188">
    <property type="entry name" value="PAS_8"/>
    <property type="match status" value="1"/>
</dbReference>
<dbReference type="SMART" id="SM00267">
    <property type="entry name" value="GGDEF"/>
    <property type="match status" value="1"/>
</dbReference>
<dbReference type="InterPro" id="IPR000014">
    <property type="entry name" value="PAS"/>
</dbReference>
<dbReference type="RefSeq" id="WP_238241145.1">
    <property type="nucleotide sequence ID" value="NZ_BPQQ01000089.1"/>
</dbReference>
<evidence type="ECO:0000259" key="2">
    <source>
        <dbReference type="PROSITE" id="PS50883"/>
    </source>
</evidence>
<dbReference type="PROSITE" id="PS50887">
    <property type="entry name" value="GGDEF"/>
    <property type="match status" value="1"/>
</dbReference>
<dbReference type="CDD" id="cd01949">
    <property type="entry name" value="GGDEF"/>
    <property type="match status" value="1"/>
</dbReference>
<dbReference type="InterPro" id="IPR052155">
    <property type="entry name" value="Biofilm_reg_signaling"/>
</dbReference>
<evidence type="ECO:0008006" key="6">
    <source>
        <dbReference type="Google" id="ProtNLM"/>
    </source>
</evidence>
<dbReference type="CDD" id="cd00130">
    <property type="entry name" value="PAS"/>
    <property type="match status" value="1"/>
</dbReference>
<dbReference type="Gene3D" id="3.20.20.450">
    <property type="entry name" value="EAL domain"/>
    <property type="match status" value="1"/>
</dbReference>
<dbReference type="InterPro" id="IPR035965">
    <property type="entry name" value="PAS-like_dom_sf"/>
</dbReference>
<dbReference type="CDD" id="cd01948">
    <property type="entry name" value="EAL"/>
    <property type="match status" value="1"/>
</dbReference>
<evidence type="ECO:0000313" key="5">
    <source>
        <dbReference type="Proteomes" id="UP001055153"/>
    </source>
</evidence>
<evidence type="ECO:0000259" key="3">
    <source>
        <dbReference type="PROSITE" id="PS50887"/>
    </source>
</evidence>